<keyword evidence="1" id="KW-0472">Membrane</keyword>
<sequence length="155" mass="16732">MTETDSTDRPPLNATLTPLIQRHVRVGWVAMLLFFFGGLVLEALHGFKVDAYLGADNETRRHLWTLAHAHGTLLGLVNLAFAWTLSRPQPFREGAARFASRCFFGATILMPAGFFLGGVVFYGGDPGVGIALLPLGALLLIVATAITARQVIRSA</sequence>
<dbReference type="RefSeq" id="WP_145194656.1">
    <property type="nucleotide sequence ID" value="NZ_CP036434.1"/>
</dbReference>
<keyword evidence="1" id="KW-1133">Transmembrane helix</keyword>
<feature type="transmembrane region" description="Helical" evidence="1">
    <location>
        <begin position="26"/>
        <end position="47"/>
    </location>
</feature>
<feature type="transmembrane region" description="Helical" evidence="1">
    <location>
        <begin position="128"/>
        <end position="148"/>
    </location>
</feature>
<dbReference type="EMBL" id="CP036434">
    <property type="protein sequence ID" value="QDV05241.1"/>
    <property type="molecule type" value="Genomic_DNA"/>
</dbReference>
<name>A0A518EMF1_9BACT</name>
<evidence type="ECO:0000313" key="3">
    <source>
        <dbReference type="Proteomes" id="UP000320390"/>
    </source>
</evidence>
<organism evidence="2 3">
    <name type="scientific">Saltatorellus ferox</name>
    <dbReference type="NCBI Taxonomy" id="2528018"/>
    <lineage>
        <taxon>Bacteria</taxon>
        <taxon>Pseudomonadati</taxon>
        <taxon>Planctomycetota</taxon>
        <taxon>Planctomycetia</taxon>
        <taxon>Planctomycetia incertae sedis</taxon>
        <taxon>Saltatorellus</taxon>
    </lineage>
</organism>
<reference evidence="2 3" key="1">
    <citation type="submission" date="2019-02" db="EMBL/GenBank/DDBJ databases">
        <title>Deep-cultivation of Planctomycetes and their phenomic and genomic characterization uncovers novel biology.</title>
        <authorList>
            <person name="Wiegand S."/>
            <person name="Jogler M."/>
            <person name="Boedeker C."/>
            <person name="Pinto D."/>
            <person name="Vollmers J."/>
            <person name="Rivas-Marin E."/>
            <person name="Kohn T."/>
            <person name="Peeters S.H."/>
            <person name="Heuer A."/>
            <person name="Rast P."/>
            <person name="Oberbeckmann S."/>
            <person name="Bunk B."/>
            <person name="Jeske O."/>
            <person name="Meyerdierks A."/>
            <person name="Storesund J.E."/>
            <person name="Kallscheuer N."/>
            <person name="Luecker S."/>
            <person name="Lage O.M."/>
            <person name="Pohl T."/>
            <person name="Merkel B.J."/>
            <person name="Hornburger P."/>
            <person name="Mueller R.-W."/>
            <person name="Bruemmer F."/>
            <person name="Labrenz M."/>
            <person name="Spormann A.M."/>
            <person name="Op den Camp H."/>
            <person name="Overmann J."/>
            <person name="Amann R."/>
            <person name="Jetten M.S.M."/>
            <person name="Mascher T."/>
            <person name="Medema M.H."/>
            <person name="Devos D.P."/>
            <person name="Kaster A.-K."/>
            <person name="Ovreas L."/>
            <person name="Rohde M."/>
            <person name="Galperin M.Y."/>
            <person name="Jogler C."/>
        </authorList>
    </citation>
    <scope>NUCLEOTIDE SEQUENCE [LARGE SCALE GENOMIC DNA]</scope>
    <source>
        <strain evidence="2 3">Poly30</strain>
    </source>
</reference>
<feature type="transmembrane region" description="Helical" evidence="1">
    <location>
        <begin position="67"/>
        <end position="86"/>
    </location>
</feature>
<keyword evidence="3" id="KW-1185">Reference proteome</keyword>
<dbReference type="OrthoDB" id="5520458at2"/>
<evidence type="ECO:0000256" key="1">
    <source>
        <dbReference type="SAM" id="Phobius"/>
    </source>
</evidence>
<dbReference type="Proteomes" id="UP000320390">
    <property type="component" value="Chromosome"/>
</dbReference>
<proteinExistence type="predicted"/>
<protein>
    <submittedName>
        <fullName evidence="2">Uncharacterized protein</fullName>
    </submittedName>
</protein>
<accession>A0A518EMF1</accession>
<feature type="transmembrane region" description="Helical" evidence="1">
    <location>
        <begin position="98"/>
        <end position="122"/>
    </location>
</feature>
<evidence type="ECO:0000313" key="2">
    <source>
        <dbReference type="EMBL" id="QDV05241.1"/>
    </source>
</evidence>
<dbReference type="AlphaFoldDB" id="A0A518EMF1"/>
<keyword evidence="1" id="KW-0812">Transmembrane</keyword>
<gene>
    <name evidence="2" type="ORF">Poly30_07370</name>
</gene>